<sequence>MIKPCHNNNGEINFQGNSLELSSEKFHDDFDAESILDEEIAQGIDSIMGNFSVKNESNNNYWDVHFSPVSAKCNQREGACLGEEAAA</sequence>
<organism evidence="1 2">
    <name type="scientific">Dipteronia sinensis</name>
    <dbReference type="NCBI Taxonomy" id="43782"/>
    <lineage>
        <taxon>Eukaryota</taxon>
        <taxon>Viridiplantae</taxon>
        <taxon>Streptophyta</taxon>
        <taxon>Embryophyta</taxon>
        <taxon>Tracheophyta</taxon>
        <taxon>Spermatophyta</taxon>
        <taxon>Magnoliopsida</taxon>
        <taxon>eudicotyledons</taxon>
        <taxon>Gunneridae</taxon>
        <taxon>Pentapetalae</taxon>
        <taxon>rosids</taxon>
        <taxon>malvids</taxon>
        <taxon>Sapindales</taxon>
        <taxon>Sapindaceae</taxon>
        <taxon>Hippocastanoideae</taxon>
        <taxon>Acereae</taxon>
        <taxon>Dipteronia</taxon>
    </lineage>
</organism>
<accession>A0AAE0E114</accession>
<name>A0AAE0E114_9ROSI</name>
<proteinExistence type="predicted"/>
<dbReference type="EMBL" id="JANJYJ010000007">
    <property type="protein sequence ID" value="KAK3198897.1"/>
    <property type="molecule type" value="Genomic_DNA"/>
</dbReference>
<keyword evidence="2" id="KW-1185">Reference proteome</keyword>
<dbReference type="Proteomes" id="UP001281410">
    <property type="component" value="Unassembled WGS sequence"/>
</dbReference>
<dbReference type="AlphaFoldDB" id="A0AAE0E114"/>
<reference evidence="1" key="1">
    <citation type="journal article" date="2023" name="Plant J.">
        <title>Genome sequences and population genomics provide insights into the demographic history, inbreeding, and mutation load of two 'living fossil' tree species of Dipteronia.</title>
        <authorList>
            <person name="Feng Y."/>
            <person name="Comes H.P."/>
            <person name="Chen J."/>
            <person name="Zhu S."/>
            <person name="Lu R."/>
            <person name="Zhang X."/>
            <person name="Li P."/>
            <person name="Qiu J."/>
            <person name="Olsen K.M."/>
            <person name="Qiu Y."/>
        </authorList>
    </citation>
    <scope>NUCLEOTIDE SEQUENCE</scope>
    <source>
        <strain evidence="1">NBL</strain>
    </source>
</reference>
<comment type="caution">
    <text evidence="1">The sequence shown here is derived from an EMBL/GenBank/DDBJ whole genome shotgun (WGS) entry which is preliminary data.</text>
</comment>
<protein>
    <submittedName>
        <fullName evidence="1">Uncharacterized protein</fullName>
    </submittedName>
</protein>
<gene>
    <name evidence="1" type="ORF">Dsin_022312</name>
</gene>
<evidence type="ECO:0000313" key="2">
    <source>
        <dbReference type="Proteomes" id="UP001281410"/>
    </source>
</evidence>
<evidence type="ECO:0000313" key="1">
    <source>
        <dbReference type="EMBL" id="KAK3198897.1"/>
    </source>
</evidence>